<evidence type="ECO:0000256" key="4">
    <source>
        <dbReference type="SAM" id="SignalP"/>
    </source>
</evidence>
<evidence type="ECO:0000259" key="5">
    <source>
        <dbReference type="Pfam" id="PF24517"/>
    </source>
</evidence>
<comment type="subcellular location">
    <subcellularLocation>
        <location evidence="1">Secreted</location>
    </subcellularLocation>
</comment>
<dbReference type="InterPro" id="IPR055372">
    <property type="entry name" value="CBM96"/>
</dbReference>
<dbReference type="Pfam" id="PF24517">
    <property type="entry name" value="CBM96"/>
    <property type="match status" value="1"/>
</dbReference>
<keyword evidence="3 4" id="KW-0732">Signal</keyword>
<dbReference type="Proteomes" id="UP000029643">
    <property type="component" value="Unassembled WGS sequence"/>
</dbReference>
<protein>
    <recommendedName>
        <fullName evidence="5">Carbohydrate-binding module family 96 domain-containing protein</fullName>
    </recommendedName>
</protein>
<dbReference type="GO" id="GO:0005576">
    <property type="term" value="C:extracellular region"/>
    <property type="evidence" value="ECO:0007669"/>
    <property type="project" value="UniProtKB-SubCell"/>
</dbReference>
<feature type="signal peptide" evidence="4">
    <location>
        <begin position="1"/>
        <end position="20"/>
    </location>
</feature>
<evidence type="ECO:0000313" key="7">
    <source>
        <dbReference type="Proteomes" id="UP000029643"/>
    </source>
</evidence>
<feature type="domain" description="Carbohydrate-binding module family 96" evidence="5">
    <location>
        <begin position="24"/>
        <end position="196"/>
    </location>
</feature>
<name>A0A090X1W4_9FLAO</name>
<evidence type="ECO:0000256" key="3">
    <source>
        <dbReference type="ARBA" id="ARBA00022729"/>
    </source>
</evidence>
<proteinExistence type="predicted"/>
<organism evidence="6 7">
    <name type="scientific">Algibacter lectus</name>
    <dbReference type="NCBI Taxonomy" id="221126"/>
    <lineage>
        <taxon>Bacteria</taxon>
        <taxon>Pseudomonadati</taxon>
        <taxon>Bacteroidota</taxon>
        <taxon>Flavobacteriia</taxon>
        <taxon>Flavobacteriales</taxon>
        <taxon>Flavobacteriaceae</taxon>
        <taxon>Algibacter</taxon>
    </lineage>
</organism>
<evidence type="ECO:0000313" key="6">
    <source>
        <dbReference type="EMBL" id="GAL82069.1"/>
    </source>
</evidence>
<sequence>MIHIFKILLITFLFSAVSTAQSRQIKASEDAYVQGGETSNEALGKTSPKKLLICNSTENTKWARSTFLKFPMPKKMAGGTNIELNIPVKVYKVESNSALTFNLEVFGAANDEWDESTITWATKPLQGALLGSTEVKQSLDNKSTWIKVKLEAKEFNKLFNNKDKEVTLVLANSNFNKTSAIISSKEAFAKNVAYLQID</sequence>
<dbReference type="RefSeq" id="WP_152596416.1">
    <property type="nucleotide sequence ID" value="NZ_BBNU01000021.1"/>
</dbReference>
<reference evidence="6" key="1">
    <citation type="journal article" date="2014" name="Genome Announc.">
        <title>Draft Genome Sequences of Marine Flavobacterium Algibacter lectus Strains SS8 and NR4.</title>
        <authorList>
            <person name="Takatani N."/>
            <person name="Nakanishi M."/>
            <person name="Meirelles P."/>
            <person name="Mino S."/>
            <person name="Suda W."/>
            <person name="Oshima K."/>
            <person name="Hattori M."/>
            <person name="Ohkuma M."/>
            <person name="Hosokawa M."/>
            <person name="Miyashita K."/>
            <person name="Thompson F.L."/>
            <person name="Niwa A."/>
            <person name="Sawabe T."/>
            <person name="Sawabe T."/>
        </authorList>
    </citation>
    <scope>NUCLEOTIDE SEQUENCE [LARGE SCALE GENOMIC DNA]</scope>
    <source>
        <strain evidence="6">JCM 19274</strain>
    </source>
</reference>
<dbReference type="EMBL" id="BBNU01000021">
    <property type="protein sequence ID" value="GAL82069.1"/>
    <property type="molecule type" value="Genomic_DNA"/>
</dbReference>
<evidence type="ECO:0000256" key="1">
    <source>
        <dbReference type="ARBA" id="ARBA00004613"/>
    </source>
</evidence>
<dbReference type="AlphaFoldDB" id="A0A090X1W4"/>
<feature type="chain" id="PRO_5001866466" description="Carbohydrate-binding module family 96 domain-containing protein" evidence="4">
    <location>
        <begin position="21"/>
        <end position="198"/>
    </location>
</feature>
<keyword evidence="2" id="KW-0964">Secreted</keyword>
<evidence type="ECO:0000256" key="2">
    <source>
        <dbReference type="ARBA" id="ARBA00022525"/>
    </source>
</evidence>
<comment type="caution">
    <text evidence="6">The sequence shown here is derived from an EMBL/GenBank/DDBJ whole genome shotgun (WGS) entry which is preliminary data.</text>
</comment>
<accession>A0A090X1W4</accession>
<gene>
    <name evidence="6" type="ORF">JCM19274_2780</name>
</gene>
<dbReference type="NCBIfam" id="NF033679">
    <property type="entry name" value="DNRLRE_dom"/>
    <property type="match status" value="1"/>
</dbReference>